<keyword evidence="4" id="KW-1185">Reference proteome</keyword>
<comment type="catalytic activity">
    <reaction evidence="1">
        <text>ATP + H2O = ADP + phosphate + H(+)</text>
        <dbReference type="Rhea" id="RHEA:13065"/>
        <dbReference type="ChEBI" id="CHEBI:15377"/>
        <dbReference type="ChEBI" id="CHEBI:15378"/>
        <dbReference type="ChEBI" id="CHEBI:30616"/>
        <dbReference type="ChEBI" id="CHEBI:43474"/>
        <dbReference type="ChEBI" id="CHEBI:456216"/>
        <dbReference type="EC" id="5.6.2.3"/>
    </reaction>
</comment>
<reference evidence="3" key="1">
    <citation type="submission" date="2022-03" db="EMBL/GenBank/DDBJ databases">
        <title>Draft genome sequence of Aduncisulcus paluster, a free-living microaerophilic Fornicata.</title>
        <authorList>
            <person name="Yuyama I."/>
            <person name="Kume K."/>
            <person name="Tamura T."/>
            <person name="Inagaki Y."/>
            <person name="Hashimoto T."/>
        </authorList>
    </citation>
    <scope>NUCLEOTIDE SEQUENCE</scope>
    <source>
        <strain evidence="3">NY0171</strain>
    </source>
</reference>
<dbReference type="Gene3D" id="3.40.50.300">
    <property type="entry name" value="P-loop containing nucleotide triphosphate hydrolases"/>
    <property type="match status" value="1"/>
</dbReference>
<evidence type="ECO:0000313" key="4">
    <source>
        <dbReference type="Proteomes" id="UP001057375"/>
    </source>
</evidence>
<comment type="similarity">
    <text evidence="1">Belongs to the helicase family.</text>
</comment>
<accession>A0ABQ5KB95</accession>
<dbReference type="Pfam" id="PF05970">
    <property type="entry name" value="PIF1"/>
    <property type="match status" value="1"/>
</dbReference>
<evidence type="ECO:0000256" key="1">
    <source>
        <dbReference type="RuleBase" id="RU363044"/>
    </source>
</evidence>
<dbReference type="EMBL" id="BQXS01007757">
    <property type="protein sequence ID" value="GKT28475.1"/>
    <property type="molecule type" value="Genomic_DNA"/>
</dbReference>
<dbReference type="SUPFAM" id="SSF52540">
    <property type="entry name" value="P-loop containing nucleoside triphosphate hydrolases"/>
    <property type="match status" value="1"/>
</dbReference>
<dbReference type="InterPro" id="IPR051055">
    <property type="entry name" value="PIF1_helicase"/>
</dbReference>
<gene>
    <name evidence="3" type="ORF">ADUPG1_004955</name>
</gene>
<dbReference type="InterPro" id="IPR027417">
    <property type="entry name" value="P-loop_NTPase"/>
</dbReference>
<keyword evidence="1" id="KW-0378">Hydrolase</keyword>
<evidence type="ECO:0000313" key="3">
    <source>
        <dbReference type="EMBL" id="GKT28475.1"/>
    </source>
</evidence>
<name>A0ABQ5KB95_9EUKA</name>
<keyword evidence="1" id="KW-0234">DNA repair</keyword>
<feature type="non-terminal residue" evidence="3">
    <location>
        <position position="1"/>
    </location>
</feature>
<dbReference type="EC" id="5.6.2.3" evidence="1"/>
<evidence type="ECO:0000259" key="2">
    <source>
        <dbReference type="Pfam" id="PF05970"/>
    </source>
</evidence>
<keyword evidence="1" id="KW-0347">Helicase</keyword>
<keyword evidence="1" id="KW-0547">Nucleotide-binding</keyword>
<keyword evidence="1" id="KW-0067">ATP-binding</keyword>
<protein>
    <recommendedName>
        <fullName evidence="1">ATP-dependent DNA helicase</fullName>
        <ecNumber evidence="1">5.6.2.3</ecNumber>
    </recommendedName>
</protein>
<comment type="cofactor">
    <cofactor evidence="1">
        <name>Mg(2+)</name>
        <dbReference type="ChEBI" id="CHEBI:18420"/>
    </cofactor>
</comment>
<dbReference type="InterPro" id="IPR010285">
    <property type="entry name" value="DNA_helicase_pif1-like_DEAD"/>
</dbReference>
<keyword evidence="1" id="KW-0227">DNA damage</keyword>
<comment type="caution">
    <text evidence="3">The sequence shown here is derived from an EMBL/GenBank/DDBJ whole genome shotgun (WGS) entry which is preliminary data.</text>
</comment>
<keyword evidence="1" id="KW-0233">DNA recombination</keyword>
<dbReference type="Proteomes" id="UP001057375">
    <property type="component" value="Unassembled WGS sequence"/>
</dbReference>
<organism evidence="3 4">
    <name type="scientific">Aduncisulcus paluster</name>
    <dbReference type="NCBI Taxonomy" id="2918883"/>
    <lineage>
        <taxon>Eukaryota</taxon>
        <taxon>Metamonada</taxon>
        <taxon>Carpediemonas-like organisms</taxon>
        <taxon>Aduncisulcus</taxon>
    </lineage>
</organism>
<proteinExistence type="inferred from homology"/>
<feature type="domain" description="DNA helicase Pif1-like DEAD-box helicase" evidence="2">
    <location>
        <begin position="7"/>
        <end position="115"/>
    </location>
</feature>
<sequence length="118" mass="13134">EVIRNIICGGAGTGKSFLIHTIVHLFRSNNLTCQCLAPTGVAASLLPHGETIHKYFSLSRQSISRRVMPNDIIQQKITSTDCFIFDEMSMISKELFEYVHSVIRYTCGHDSIGFGAKI</sequence>
<dbReference type="PANTHER" id="PTHR47642">
    <property type="entry name" value="ATP-DEPENDENT DNA HELICASE"/>
    <property type="match status" value="1"/>
</dbReference>
<dbReference type="PANTHER" id="PTHR47642:SF5">
    <property type="entry name" value="ATP-DEPENDENT DNA HELICASE"/>
    <property type="match status" value="1"/>
</dbReference>